<keyword evidence="1" id="KW-0812">Transmembrane</keyword>
<dbReference type="EMBL" id="JAAOYM010000001">
    <property type="protein sequence ID" value="NIJ14305.1"/>
    <property type="molecule type" value="Genomic_DNA"/>
</dbReference>
<dbReference type="Gene3D" id="3.40.50.300">
    <property type="entry name" value="P-loop containing nucleotide triphosphate hydrolases"/>
    <property type="match status" value="1"/>
</dbReference>
<gene>
    <name evidence="3" type="ORF">FHU38_004649</name>
</gene>
<keyword evidence="1" id="KW-1133">Transmembrane helix</keyword>
<dbReference type="AlphaFoldDB" id="A0A7X5ZTF4"/>
<proteinExistence type="predicted"/>
<keyword evidence="4" id="KW-1185">Reference proteome</keyword>
<sequence>MSEHGTEYGTECDPRTGEELARVHYLPAHRDGTDTTTAGPVVEGELVSEEEYAHLTSQKAQAIARYQGYRRDVVTVYRGVKTAATHERTKAVLRHTFGYPLAGAGVVVKRWRDTHGAGRYERRMRAAEAAGDEEKLRYWQEADVAEKQRRHERVMDWIKAPGQWIKAGVLALAGLAGFLLVLGVILAVNSGNLADVIGPIAAVVNAVAFAVWFATAYGAFLLAAGTVLGVFYLYQQGRHAQLPSWLATPARGGDVMDGLPDEGTILNALRNLNIRGFNQAIKEGWRIKFLMPPTIDGKGWRTQLALPPACPVEEIVKRKTTLAHNLVRYPIEVWPTEPKPAVLDLWVAKSGALSGPVEPWPLLEDLDHAHTDYFAGVPAGITIKGDVVRGRLFEANYVFGGMMGSGKSTLAITLTLGAMLDPLVDIDVVVMAENADFEPMKPRLRSLKTGAGEETVDACMNLLTSLYEDLSIRGQALREHDERAVNRRIAAKDARLRPRVVVIDECQNLFLGKHGKAAIEVASKLMSTARKYAITLMFLTPEPSKDALPRKIITIASNKACFAIGDQNGNDAVLGTGSYKTGISAVGLTPKTDEGPGDIGTCMQRGFTATPGLLRSFYLNQDDAHRITQRALQLRQQATLAQPEPEEHADEVDPLADIATVLDNQPRMKTQEVLQRLTERNRATYGDWTPQRLTAFLADHDAAPYKSHGVMQVSAARVREAITERDELADLHGDDEDHT</sequence>
<feature type="transmembrane region" description="Helical" evidence="1">
    <location>
        <begin position="167"/>
        <end position="189"/>
    </location>
</feature>
<dbReference type="InterPro" id="IPR027417">
    <property type="entry name" value="P-loop_NTPase"/>
</dbReference>
<dbReference type="Proteomes" id="UP000545493">
    <property type="component" value="Unassembled WGS sequence"/>
</dbReference>
<dbReference type="SUPFAM" id="SSF52540">
    <property type="entry name" value="P-loop containing nucleoside triphosphate hydrolases"/>
    <property type="match status" value="1"/>
</dbReference>
<dbReference type="Pfam" id="PF05707">
    <property type="entry name" value="Zot"/>
    <property type="match status" value="1"/>
</dbReference>
<keyword evidence="1" id="KW-0472">Membrane</keyword>
<evidence type="ECO:0000313" key="4">
    <source>
        <dbReference type="Proteomes" id="UP000545493"/>
    </source>
</evidence>
<name>A0A7X5ZTF4_9PSEU</name>
<dbReference type="RefSeq" id="WP_167175143.1">
    <property type="nucleotide sequence ID" value="NZ_JAAOYM010000001.1"/>
</dbReference>
<feature type="domain" description="Zona occludens toxin N-terminal" evidence="2">
    <location>
        <begin position="397"/>
        <end position="545"/>
    </location>
</feature>
<reference evidence="3 4" key="1">
    <citation type="submission" date="2020-03" db="EMBL/GenBank/DDBJ databases">
        <title>Sequencing the genomes of 1000 actinobacteria strains.</title>
        <authorList>
            <person name="Klenk H.-P."/>
        </authorList>
    </citation>
    <scope>NUCLEOTIDE SEQUENCE [LARGE SCALE GENOMIC DNA]</scope>
    <source>
        <strain evidence="3 4">DSM 45685</strain>
    </source>
</reference>
<protein>
    <submittedName>
        <fullName evidence="3">S-DNA-T family DNA segregation ATPase FtsK/SpoIIIE</fullName>
    </submittedName>
</protein>
<evidence type="ECO:0000256" key="1">
    <source>
        <dbReference type="SAM" id="Phobius"/>
    </source>
</evidence>
<evidence type="ECO:0000313" key="3">
    <source>
        <dbReference type="EMBL" id="NIJ14305.1"/>
    </source>
</evidence>
<dbReference type="InterPro" id="IPR008900">
    <property type="entry name" value="Zot_N"/>
</dbReference>
<organism evidence="3 4">
    <name type="scientific">Saccharomonospora amisosensis</name>
    <dbReference type="NCBI Taxonomy" id="1128677"/>
    <lineage>
        <taxon>Bacteria</taxon>
        <taxon>Bacillati</taxon>
        <taxon>Actinomycetota</taxon>
        <taxon>Actinomycetes</taxon>
        <taxon>Pseudonocardiales</taxon>
        <taxon>Pseudonocardiaceae</taxon>
        <taxon>Saccharomonospora</taxon>
    </lineage>
</organism>
<feature type="transmembrane region" description="Helical" evidence="1">
    <location>
        <begin position="209"/>
        <end position="234"/>
    </location>
</feature>
<comment type="caution">
    <text evidence="3">The sequence shown here is derived from an EMBL/GenBank/DDBJ whole genome shotgun (WGS) entry which is preliminary data.</text>
</comment>
<evidence type="ECO:0000259" key="2">
    <source>
        <dbReference type="Pfam" id="PF05707"/>
    </source>
</evidence>
<accession>A0A7X5ZTF4</accession>